<feature type="compositionally biased region" description="Polar residues" evidence="1">
    <location>
        <begin position="171"/>
        <end position="180"/>
    </location>
</feature>
<feature type="domain" description="Srp40 C-terminal" evidence="2">
    <location>
        <begin position="490"/>
        <end position="562"/>
    </location>
</feature>
<feature type="compositionally biased region" description="Basic residues" evidence="1">
    <location>
        <begin position="185"/>
        <end position="196"/>
    </location>
</feature>
<evidence type="ECO:0000259" key="2">
    <source>
        <dbReference type="Pfam" id="PF05022"/>
    </source>
</evidence>
<evidence type="ECO:0000313" key="3">
    <source>
        <dbReference type="EMBL" id="ERM99157.1"/>
    </source>
</evidence>
<dbReference type="OMA" id="NIHDSKD"/>
<feature type="region of interest" description="Disordered" evidence="1">
    <location>
        <begin position="123"/>
        <end position="485"/>
    </location>
</feature>
<dbReference type="Proteomes" id="UP000017836">
    <property type="component" value="Unassembled WGS sequence"/>
</dbReference>
<sequence length="568" mass="63142">MLNKLNQKASSRASIGNGSLGDGTAPSSMEGGQKTLDSNQKGLRQMIALYLKKHGFSKTLAAFRSESQCEVDDKKHALDLEDMYFKYLETICENLELDLTNSAAIADSGRGVATKKLKDENNMDAIDKVSHSKKRTENKGNQSVLESAPDNNLRSAPDNNLRVKNDDSDLATVNGQNISLDGSPKKSKDKKKKKSKTLSESGEVHKEDPKDLDAVGDLKRKKSKSDAEDKCKEIISDNSHVNTTGKKKKKNKDLVKLDKTDDGTPFEKDAKPKDKKKKKKKDDSLSGDLPDGSGQPDDPESFEEEDKGMSEDSETAYDLNKSKSMKIKYNKKSSDNLLVTADNSSRKHQKEEKLTHDENIHDSKDIDRAGKKDSKKRKRKDTEEAASLVENVTETQDRKQKGKGGLEESIDKEDEPAQAKKKKAEKVVKTYKERPKAKDLESLPAKGDGKANVDGNDNGSIMKKENEGHSALKSKKESNGSAEPKTFKAFQRVKVEEVKFVDDRLQDNSYWGKDGADSGYGAKAQEILGQVKGKDFRHEKTKKKRGSYRGGQIDLQSHSIKFNYSDEE</sequence>
<feature type="compositionally biased region" description="Basic and acidic residues" evidence="1">
    <location>
        <begin position="462"/>
        <end position="478"/>
    </location>
</feature>
<dbReference type="HOGENOM" id="CLU_036031_0_0_1"/>
<evidence type="ECO:0000313" key="4">
    <source>
        <dbReference type="Proteomes" id="UP000017836"/>
    </source>
</evidence>
<feature type="compositionally biased region" description="Basic and acidic residues" evidence="1">
    <location>
        <begin position="252"/>
        <end position="272"/>
    </location>
</feature>
<feature type="compositionally biased region" description="Basic and acidic residues" evidence="1">
    <location>
        <begin position="202"/>
        <end position="235"/>
    </location>
</feature>
<dbReference type="InterPro" id="IPR039191">
    <property type="entry name" value="Nopp140-like"/>
</dbReference>
<dbReference type="PROSITE" id="PS50896">
    <property type="entry name" value="LISH"/>
    <property type="match status" value="1"/>
</dbReference>
<feature type="region of interest" description="Disordered" evidence="1">
    <location>
        <begin position="1"/>
        <end position="36"/>
    </location>
</feature>
<name>W1NUB0_AMBTC</name>
<dbReference type="Gramene" id="ERM99157">
    <property type="protein sequence ID" value="ERM99157"/>
    <property type="gene ID" value="AMTR_s00092p00029780"/>
</dbReference>
<organism evidence="3 4">
    <name type="scientific">Amborella trichopoda</name>
    <dbReference type="NCBI Taxonomy" id="13333"/>
    <lineage>
        <taxon>Eukaryota</taxon>
        <taxon>Viridiplantae</taxon>
        <taxon>Streptophyta</taxon>
        <taxon>Embryophyta</taxon>
        <taxon>Tracheophyta</taxon>
        <taxon>Spermatophyta</taxon>
        <taxon>Magnoliopsida</taxon>
        <taxon>Amborellales</taxon>
        <taxon>Amborellaceae</taxon>
        <taxon>Amborella</taxon>
    </lineage>
</organism>
<feature type="compositionally biased region" description="Acidic residues" evidence="1">
    <location>
        <begin position="297"/>
        <end position="315"/>
    </location>
</feature>
<keyword evidence="4" id="KW-1185">Reference proteome</keyword>
<feature type="compositionally biased region" description="Basic and acidic residues" evidence="1">
    <location>
        <begin position="123"/>
        <end position="138"/>
    </location>
</feature>
<feature type="compositionally biased region" description="Basic and acidic residues" evidence="1">
    <location>
        <begin position="349"/>
        <end position="372"/>
    </location>
</feature>
<dbReference type="PANTHER" id="PTHR23216">
    <property type="entry name" value="NUCLEOLAR AND COILED-BODY PHOSPHOPROTEIN 1"/>
    <property type="match status" value="1"/>
</dbReference>
<dbReference type="InterPro" id="IPR006594">
    <property type="entry name" value="LisH"/>
</dbReference>
<dbReference type="PANTHER" id="PTHR23216:SF1">
    <property type="entry name" value="NUCLEOLAR AND COILED-BODY PHOSPHOPROTEIN 1"/>
    <property type="match status" value="1"/>
</dbReference>
<dbReference type="InterPro" id="IPR007718">
    <property type="entry name" value="Srp40_C"/>
</dbReference>
<reference evidence="4" key="1">
    <citation type="journal article" date="2013" name="Science">
        <title>The Amborella genome and the evolution of flowering plants.</title>
        <authorList>
            <consortium name="Amborella Genome Project"/>
        </authorList>
    </citation>
    <scope>NUCLEOTIDE SEQUENCE [LARGE SCALE GENOMIC DNA]</scope>
</reference>
<evidence type="ECO:0000256" key="1">
    <source>
        <dbReference type="SAM" id="MobiDB-lite"/>
    </source>
</evidence>
<protein>
    <recommendedName>
        <fullName evidence="2">Srp40 C-terminal domain-containing protein</fullName>
    </recommendedName>
</protein>
<dbReference type="GO" id="GO:0005730">
    <property type="term" value="C:nucleolus"/>
    <property type="evidence" value="ECO:0007669"/>
    <property type="project" value="InterPro"/>
</dbReference>
<dbReference type="EMBL" id="KI395040">
    <property type="protein sequence ID" value="ERM99157.1"/>
    <property type="molecule type" value="Genomic_DNA"/>
</dbReference>
<feature type="compositionally biased region" description="Polar residues" evidence="1">
    <location>
        <begin position="139"/>
        <end position="158"/>
    </location>
</feature>
<feature type="compositionally biased region" description="Polar residues" evidence="1">
    <location>
        <begin position="1"/>
        <end position="17"/>
    </location>
</feature>
<dbReference type="AlphaFoldDB" id="W1NUB0"/>
<feature type="compositionally biased region" description="Basic and acidic residues" evidence="1">
    <location>
        <begin position="425"/>
        <end position="451"/>
    </location>
</feature>
<dbReference type="SMART" id="SM00667">
    <property type="entry name" value="LisH"/>
    <property type="match status" value="1"/>
</dbReference>
<accession>W1NUB0</accession>
<dbReference type="STRING" id="13333.W1NUB0"/>
<gene>
    <name evidence="3" type="ORF">AMTR_s00092p00029780</name>
</gene>
<proteinExistence type="predicted"/>
<dbReference type="Pfam" id="PF05022">
    <property type="entry name" value="SRP40_C"/>
    <property type="match status" value="1"/>
</dbReference>
<dbReference type="eggNOG" id="KOG2992">
    <property type="taxonomic scope" value="Eukaryota"/>
</dbReference>